<reference evidence="2" key="1">
    <citation type="submission" date="2022-12" db="EMBL/GenBank/DDBJ databases">
        <authorList>
            <person name="Alioto T."/>
            <person name="Alioto T."/>
            <person name="Gomez Garrido J."/>
        </authorList>
    </citation>
    <scope>NUCLEOTIDE SEQUENCE</scope>
</reference>
<keyword evidence="1" id="KW-0175">Coiled coil</keyword>
<protein>
    <submittedName>
        <fullName evidence="2">Coiled-coil domain containing 122</fullName>
    </submittedName>
</protein>
<feature type="coiled-coil region" evidence="1">
    <location>
        <begin position="31"/>
        <end position="65"/>
    </location>
</feature>
<dbReference type="EMBL" id="OX395138">
    <property type="protein sequence ID" value="CAI5789751.1"/>
    <property type="molecule type" value="Genomic_DNA"/>
</dbReference>
<gene>
    <name evidence="2" type="ORF">PODLI_1B012834</name>
</gene>
<evidence type="ECO:0000256" key="1">
    <source>
        <dbReference type="SAM" id="Coils"/>
    </source>
</evidence>
<proteinExistence type="predicted"/>
<feature type="coiled-coil region" evidence="1">
    <location>
        <begin position="139"/>
        <end position="252"/>
    </location>
</feature>
<dbReference type="AlphaFoldDB" id="A0AA35L5L0"/>
<evidence type="ECO:0000313" key="3">
    <source>
        <dbReference type="Proteomes" id="UP001178461"/>
    </source>
</evidence>
<dbReference type="Proteomes" id="UP001178461">
    <property type="component" value="Chromosome 13"/>
</dbReference>
<accession>A0AA35L5L0</accession>
<keyword evidence="3" id="KW-1185">Reference proteome</keyword>
<evidence type="ECO:0000313" key="2">
    <source>
        <dbReference type="EMBL" id="CAI5789751.1"/>
    </source>
</evidence>
<name>A0AA35L5L0_9SAUR</name>
<sequence length="257" mass="29835">MLISMANPSSSLLDEAVQQIAEQQHAQASEIESNKAVLIRLQTQLQDLEAQMKLVMADRKATERQMYHQDEAIISTKDHCENLEVQITALYVENLKLAFDTETLQEEYKLMLQRNSAYYAKMAAHRDHFVEAENKLPLMTELTKKKAAVKEMITNKEELMSVLQNPEVPDEIVYLEAEINALKEAINGKENALRDERNVHARLQKEIQVQNKRYEAILKRLHCQVNKFQSSKRQRRCNLQQMEEKVAELRNLLEATD</sequence>
<organism evidence="2 3">
    <name type="scientific">Podarcis lilfordi</name>
    <name type="common">Lilford's wall lizard</name>
    <dbReference type="NCBI Taxonomy" id="74358"/>
    <lineage>
        <taxon>Eukaryota</taxon>
        <taxon>Metazoa</taxon>
        <taxon>Chordata</taxon>
        <taxon>Craniata</taxon>
        <taxon>Vertebrata</taxon>
        <taxon>Euteleostomi</taxon>
        <taxon>Lepidosauria</taxon>
        <taxon>Squamata</taxon>
        <taxon>Bifurcata</taxon>
        <taxon>Unidentata</taxon>
        <taxon>Episquamata</taxon>
        <taxon>Laterata</taxon>
        <taxon>Lacertibaenia</taxon>
        <taxon>Lacertidae</taxon>
        <taxon>Podarcis</taxon>
    </lineage>
</organism>